<dbReference type="AlphaFoldDB" id="A0A023BY97"/>
<dbReference type="Pfam" id="PF00582">
    <property type="entry name" value="Usp"/>
    <property type="match status" value="1"/>
</dbReference>
<keyword evidence="4" id="KW-1185">Reference proteome</keyword>
<dbReference type="STRING" id="1317122.ATO12_09930"/>
<proteinExistence type="inferred from homology"/>
<evidence type="ECO:0000259" key="2">
    <source>
        <dbReference type="Pfam" id="PF00582"/>
    </source>
</evidence>
<comment type="caution">
    <text evidence="3">The sequence shown here is derived from an EMBL/GenBank/DDBJ whole genome shotgun (WGS) entry which is preliminary data.</text>
</comment>
<accession>A0A023BY97</accession>
<comment type="similarity">
    <text evidence="1">Belongs to the universal stress protein A family.</text>
</comment>
<dbReference type="Gene3D" id="3.40.50.12370">
    <property type="match status" value="1"/>
</dbReference>
<gene>
    <name evidence="3" type="ORF">ATO12_09930</name>
</gene>
<dbReference type="PANTHER" id="PTHR46268">
    <property type="entry name" value="STRESS RESPONSE PROTEIN NHAX"/>
    <property type="match status" value="1"/>
</dbReference>
<dbReference type="CDD" id="cd00293">
    <property type="entry name" value="USP-like"/>
    <property type="match status" value="1"/>
</dbReference>
<dbReference type="eggNOG" id="COG0589">
    <property type="taxonomic scope" value="Bacteria"/>
</dbReference>
<dbReference type="RefSeq" id="WP_034240108.1">
    <property type="nucleotide sequence ID" value="NZ_AQRA01000002.1"/>
</dbReference>
<dbReference type="SUPFAM" id="SSF52402">
    <property type="entry name" value="Adenine nucleotide alpha hydrolases-like"/>
    <property type="match status" value="1"/>
</dbReference>
<dbReference type="InterPro" id="IPR006015">
    <property type="entry name" value="Universal_stress_UspA"/>
</dbReference>
<reference evidence="3 4" key="1">
    <citation type="submission" date="2014-04" db="EMBL/GenBank/DDBJ databases">
        <title>Aquimarina sp. 22II-S11-z7 Genome Sequencing.</title>
        <authorList>
            <person name="Lai Q."/>
        </authorList>
    </citation>
    <scope>NUCLEOTIDE SEQUENCE [LARGE SCALE GENOMIC DNA]</scope>
    <source>
        <strain evidence="3 4">22II-S11-z7</strain>
    </source>
</reference>
<dbReference type="PANTHER" id="PTHR46268:SF6">
    <property type="entry name" value="UNIVERSAL STRESS PROTEIN UP12"/>
    <property type="match status" value="1"/>
</dbReference>
<evidence type="ECO:0000313" key="3">
    <source>
        <dbReference type="EMBL" id="EZH75037.1"/>
    </source>
</evidence>
<dbReference type="PRINTS" id="PR01438">
    <property type="entry name" value="UNVRSLSTRESS"/>
</dbReference>
<dbReference type="EMBL" id="AQRA01000002">
    <property type="protein sequence ID" value="EZH75037.1"/>
    <property type="molecule type" value="Genomic_DNA"/>
</dbReference>
<sequence length="266" mass="29679">MKNILVPLGLSEHSISMARLQYAIDFAKELKAKVYVVEVFKELPRSGSLPSVNKTLKEITASSIEEKVAKIDKKGVEVIALPLEGELLEAIPKFNLQHSINLLVLGAEVKDIKDPYFLGAISGSLVKNTEIPVLIIPQMYTFSPIKKILMAVKSGIVKKKNALTPVKEILSTFGGDLKLLQVKTANFLDEDSKFDKDLGEITSSYKSSENATLFQGVLEHLNENYPDLICVFRRKRGFFAKLWEEDAVLKKDFDSRIPLLVLRGSD</sequence>
<protein>
    <submittedName>
        <fullName evidence="3">Universal stress protein UspA</fullName>
    </submittedName>
</protein>
<feature type="domain" description="UspA" evidence="2">
    <location>
        <begin position="1"/>
        <end position="137"/>
    </location>
</feature>
<name>A0A023BY97_9FLAO</name>
<dbReference type="Proteomes" id="UP000023541">
    <property type="component" value="Unassembled WGS sequence"/>
</dbReference>
<evidence type="ECO:0000313" key="4">
    <source>
        <dbReference type="Proteomes" id="UP000023541"/>
    </source>
</evidence>
<evidence type="ECO:0000256" key="1">
    <source>
        <dbReference type="ARBA" id="ARBA00008791"/>
    </source>
</evidence>
<dbReference type="InterPro" id="IPR006016">
    <property type="entry name" value="UspA"/>
</dbReference>
<dbReference type="OrthoDB" id="1421767at2"/>
<organism evidence="3 4">
    <name type="scientific">Aquimarina atlantica</name>
    <dbReference type="NCBI Taxonomy" id="1317122"/>
    <lineage>
        <taxon>Bacteria</taxon>
        <taxon>Pseudomonadati</taxon>
        <taxon>Bacteroidota</taxon>
        <taxon>Flavobacteriia</taxon>
        <taxon>Flavobacteriales</taxon>
        <taxon>Flavobacteriaceae</taxon>
        <taxon>Aquimarina</taxon>
    </lineage>
</organism>